<dbReference type="SMART" id="SM00501">
    <property type="entry name" value="BRIGHT"/>
    <property type="match status" value="1"/>
</dbReference>
<dbReference type="GeneTree" id="ENSGT00940000161253"/>
<dbReference type="EMBL" id="AFYH01062946">
    <property type="status" value="NOT_ANNOTATED_CDS"/>
    <property type="molecule type" value="Genomic_DNA"/>
</dbReference>
<keyword evidence="4" id="KW-0010">Activator</keyword>
<dbReference type="GO" id="GO:0000976">
    <property type="term" value="F:transcription cis-regulatory region binding"/>
    <property type="evidence" value="ECO:0007669"/>
    <property type="project" value="TreeGrafter"/>
</dbReference>
<dbReference type="EMBL" id="AFYH01062948">
    <property type="status" value="NOT_ANNOTATED_CDS"/>
    <property type="molecule type" value="Genomic_DNA"/>
</dbReference>
<dbReference type="InterPro" id="IPR051232">
    <property type="entry name" value="ARID/SWI1_ChromRemod"/>
</dbReference>
<feature type="compositionally biased region" description="Basic and acidic residues" evidence="7">
    <location>
        <begin position="231"/>
        <end position="247"/>
    </location>
</feature>
<dbReference type="FunCoup" id="H3B2B8">
    <property type="interactions" value="1056"/>
</dbReference>
<feature type="region of interest" description="Disordered" evidence="7">
    <location>
        <begin position="102"/>
        <end position="137"/>
    </location>
</feature>
<feature type="region of interest" description="Disordered" evidence="7">
    <location>
        <begin position="406"/>
        <end position="432"/>
    </location>
</feature>
<dbReference type="Ensembl" id="ENSLACT00000016150.1">
    <property type="protein sequence ID" value="ENSLACP00000016039.1"/>
    <property type="gene ID" value="ENSLACG00000014124.1"/>
</dbReference>
<dbReference type="Pfam" id="PF01388">
    <property type="entry name" value="ARID"/>
    <property type="match status" value="1"/>
</dbReference>
<feature type="compositionally biased region" description="Basic and acidic residues" evidence="7">
    <location>
        <begin position="112"/>
        <end position="137"/>
    </location>
</feature>
<dbReference type="HOGENOM" id="CLU_032275_0_0_1"/>
<dbReference type="PANTHER" id="PTHR13964:SF25">
    <property type="entry name" value="AT-RICH INTERACTIVE DOMAIN-CONTAINING PROTEIN 5A"/>
    <property type="match status" value="1"/>
</dbReference>
<evidence type="ECO:0000256" key="7">
    <source>
        <dbReference type="SAM" id="MobiDB-lite"/>
    </source>
</evidence>
<dbReference type="SUPFAM" id="SSF46774">
    <property type="entry name" value="ARID-like"/>
    <property type="match status" value="1"/>
</dbReference>
<evidence type="ECO:0000313" key="10">
    <source>
        <dbReference type="Proteomes" id="UP000008672"/>
    </source>
</evidence>
<dbReference type="STRING" id="7897.ENSLACP00000016039"/>
<dbReference type="GO" id="GO:0006357">
    <property type="term" value="P:regulation of transcription by RNA polymerase II"/>
    <property type="evidence" value="ECO:0007669"/>
    <property type="project" value="TreeGrafter"/>
</dbReference>
<organism evidence="9 10">
    <name type="scientific">Latimeria chalumnae</name>
    <name type="common">Coelacanth</name>
    <dbReference type="NCBI Taxonomy" id="7897"/>
    <lineage>
        <taxon>Eukaryota</taxon>
        <taxon>Metazoa</taxon>
        <taxon>Chordata</taxon>
        <taxon>Craniata</taxon>
        <taxon>Vertebrata</taxon>
        <taxon>Euteleostomi</taxon>
        <taxon>Coelacanthiformes</taxon>
        <taxon>Coelacanthidae</taxon>
        <taxon>Latimeria</taxon>
    </lineage>
</organism>
<dbReference type="EMBL" id="AFYH01062947">
    <property type="status" value="NOT_ANNOTATED_CDS"/>
    <property type="molecule type" value="Genomic_DNA"/>
</dbReference>
<feature type="region of interest" description="Disordered" evidence="7">
    <location>
        <begin position="231"/>
        <end position="295"/>
    </location>
</feature>
<keyword evidence="6" id="KW-0539">Nucleus</keyword>
<dbReference type="PANTHER" id="PTHR13964">
    <property type="entry name" value="RBP-RELATED"/>
    <property type="match status" value="1"/>
</dbReference>
<feature type="compositionally biased region" description="Basic and acidic residues" evidence="7">
    <location>
        <begin position="254"/>
        <end position="267"/>
    </location>
</feature>
<gene>
    <name evidence="9" type="primary">ARID5A</name>
</gene>
<evidence type="ECO:0000256" key="2">
    <source>
        <dbReference type="ARBA" id="ARBA00023015"/>
    </source>
</evidence>
<evidence type="ECO:0000256" key="6">
    <source>
        <dbReference type="ARBA" id="ARBA00023242"/>
    </source>
</evidence>
<evidence type="ECO:0000256" key="3">
    <source>
        <dbReference type="ARBA" id="ARBA00023125"/>
    </source>
</evidence>
<feature type="domain" description="ARID" evidence="8">
    <location>
        <begin position="2"/>
        <end position="94"/>
    </location>
</feature>
<name>H3B2B8_LATCH</name>
<dbReference type="SMART" id="SM01014">
    <property type="entry name" value="ARID"/>
    <property type="match status" value="1"/>
</dbReference>
<dbReference type="CDD" id="cd16884">
    <property type="entry name" value="ARID_ARID5A"/>
    <property type="match status" value="1"/>
</dbReference>
<dbReference type="eggNOG" id="KOG2744">
    <property type="taxonomic scope" value="Eukaryota"/>
</dbReference>
<dbReference type="InParanoid" id="H3B2B8"/>
<dbReference type="PROSITE" id="PS51011">
    <property type="entry name" value="ARID"/>
    <property type="match status" value="1"/>
</dbReference>
<keyword evidence="10" id="KW-1185">Reference proteome</keyword>
<keyword evidence="5" id="KW-0804">Transcription</keyword>
<feature type="compositionally biased region" description="Polar residues" evidence="7">
    <location>
        <begin position="413"/>
        <end position="423"/>
    </location>
</feature>
<dbReference type="InterPro" id="IPR036431">
    <property type="entry name" value="ARID_dom_sf"/>
</dbReference>
<keyword evidence="2" id="KW-0805">Transcription regulation</keyword>
<dbReference type="FunFam" id="1.10.150.60:FF:000004">
    <property type="entry name" value="AT-rich interactive domain-containing protein 5B"/>
    <property type="match status" value="1"/>
</dbReference>
<reference evidence="9" key="3">
    <citation type="submission" date="2025-09" db="UniProtKB">
        <authorList>
            <consortium name="Ensembl"/>
        </authorList>
    </citation>
    <scope>IDENTIFICATION</scope>
</reference>
<comment type="subcellular location">
    <subcellularLocation>
        <location evidence="1">Nucleus</location>
    </subcellularLocation>
</comment>
<dbReference type="InterPro" id="IPR001606">
    <property type="entry name" value="ARID_dom"/>
</dbReference>
<reference evidence="9" key="2">
    <citation type="submission" date="2025-08" db="UniProtKB">
        <authorList>
            <consortium name="Ensembl"/>
        </authorList>
    </citation>
    <scope>IDENTIFICATION</scope>
</reference>
<accession>H3B2B8</accession>
<dbReference type="Gene3D" id="1.10.150.60">
    <property type="entry name" value="ARID DNA-binding domain"/>
    <property type="match status" value="1"/>
</dbReference>
<dbReference type="EMBL" id="AFYH01062945">
    <property type="status" value="NOT_ANNOTATED_CDS"/>
    <property type="molecule type" value="Genomic_DNA"/>
</dbReference>
<dbReference type="GO" id="GO:0005634">
    <property type="term" value="C:nucleus"/>
    <property type="evidence" value="ECO:0007669"/>
    <property type="project" value="UniProtKB-SubCell"/>
</dbReference>
<dbReference type="AlphaFoldDB" id="H3B2B8"/>
<reference evidence="10" key="1">
    <citation type="submission" date="2011-08" db="EMBL/GenBank/DDBJ databases">
        <title>The draft genome of Latimeria chalumnae.</title>
        <authorList>
            <person name="Di Palma F."/>
            <person name="Alfoldi J."/>
            <person name="Johnson J."/>
            <person name="Berlin A."/>
            <person name="Gnerre S."/>
            <person name="Jaffe D."/>
            <person name="MacCallum I."/>
            <person name="Young S."/>
            <person name="Walker B.J."/>
            <person name="Lander E."/>
            <person name="Lindblad-Toh K."/>
        </authorList>
    </citation>
    <scope>NUCLEOTIDE SEQUENCE [LARGE SCALE GENOMIC DNA]</scope>
    <source>
        <strain evidence="10">Wild caught</strain>
    </source>
</reference>
<keyword evidence="3" id="KW-0238">DNA-binding</keyword>
<dbReference type="Proteomes" id="UP000008672">
    <property type="component" value="Unassembled WGS sequence"/>
</dbReference>
<protein>
    <submittedName>
        <fullName evidence="9">AT-rich interaction domain 5A</fullName>
    </submittedName>
</protein>
<dbReference type="OMA" id="DQMVPGK"/>
<proteinExistence type="predicted"/>
<evidence type="ECO:0000256" key="1">
    <source>
        <dbReference type="ARBA" id="ARBA00004123"/>
    </source>
</evidence>
<evidence type="ECO:0000313" key="9">
    <source>
        <dbReference type="Ensembl" id="ENSLACP00000016039.1"/>
    </source>
</evidence>
<evidence type="ECO:0000259" key="8">
    <source>
        <dbReference type="PROSITE" id="PS51011"/>
    </source>
</evidence>
<evidence type="ECO:0000256" key="5">
    <source>
        <dbReference type="ARBA" id="ARBA00023163"/>
    </source>
</evidence>
<sequence length="583" mass="65044">EKEEEQLFLVNLYKFMKDRNTPIERIPHLGFKQINLWKIYKAVEKLGGYDLVTARRLWKNVYDELGGSPGSTSAATCTRRHYERLVLPYVYYLKGEEDRPLLPAKPRKQYKTTKENKGKKGAESAEKNKKLKREKEKGSLGANKTFGDCEKLSTSLHHSELGCTSTSYNLSKKSALVCQPNGRVQSSSESHKGHVSSFYSKANHGIMSPLAKKKLLAQVSEMGCLNFGDKVHHPNVEGRKAEVKRASVSDQETEGDRPSVIHQESNRGRTSCSPNESRRSSVDARSHQGPGNVASRMVAKSATPLYIGTFHSFPYINDIYRPATYYPRKDYDHKELIEVPDDMCRSIPRTSTSCLVQPTVSWKLNSNVPSVLHKSNSLASSGSSPVGPKACWVSPRTMSSFSKVQPKPILRTGNPSSNETGPTKRSHEELDSTYGKKLKVVSPFLKEVDSKAIGNQKLTPHSAGAPPFFLSPLVPQIPDGYEGVRARFPGSFVHPMDNLKNQPISSLLPSLTINPFLFPTFNGQLITSSPQSPDLYSHMGTNISFPTSYENALRNRFYPVSSWHNQVAYSTPHFSPFHPSNKL</sequence>
<feature type="compositionally biased region" description="Basic and acidic residues" evidence="7">
    <location>
        <begin position="276"/>
        <end position="286"/>
    </location>
</feature>
<evidence type="ECO:0000256" key="4">
    <source>
        <dbReference type="ARBA" id="ARBA00023159"/>
    </source>
</evidence>